<dbReference type="InterPro" id="IPR036615">
    <property type="entry name" value="Mur_ligase_C_dom_sf"/>
</dbReference>
<dbReference type="Pfam" id="PF08245">
    <property type="entry name" value="Mur_ligase_M"/>
    <property type="match status" value="1"/>
</dbReference>
<dbReference type="EMBL" id="DXHX01000050">
    <property type="protein sequence ID" value="HIV74168.1"/>
    <property type="molecule type" value="Genomic_DNA"/>
</dbReference>
<dbReference type="Gene3D" id="3.40.50.720">
    <property type="entry name" value="NAD(P)-binding Rossmann-like Domain"/>
    <property type="match status" value="1"/>
</dbReference>
<dbReference type="Gene3D" id="3.40.1190.10">
    <property type="entry name" value="Mur-like, catalytic domain"/>
    <property type="match status" value="1"/>
</dbReference>
<evidence type="ECO:0000256" key="6">
    <source>
        <dbReference type="ARBA" id="ARBA00015655"/>
    </source>
</evidence>
<keyword evidence="8 17" id="KW-0436">Ligase</keyword>
<dbReference type="InterPro" id="IPR005762">
    <property type="entry name" value="MurD"/>
</dbReference>
<dbReference type="SUPFAM" id="SSF51984">
    <property type="entry name" value="MurCD N-terminal domain"/>
    <property type="match status" value="1"/>
</dbReference>
<evidence type="ECO:0000256" key="13">
    <source>
        <dbReference type="ARBA" id="ARBA00023316"/>
    </source>
</evidence>
<evidence type="ECO:0000256" key="14">
    <source>
        <dbReference type="ARBA" id="ARBA00030398"/>
    </source>
</evidence>
<evidence type="ECO:0000256" key="9">
    <source>
        <dbReference type="ARBA" id="ARBA00022741"/>
    </source>
</evidence>
<organism evidence="21 22">
    <name type="scientific">Candidatus Pseudogracilibacillus intestinigallinarum</name>
    <dbReference type="NCBI Taxonomy" id="2838742"/>
    <lineage>
        <taxon>Bacteria</taxon>
        <taxon>Bacillati</taxon>
        <taxon>Bacillota</taxon>
        <taxon>Bacilli</taxon>
        <taxon>Bacillales</taxon>
        <taxon>Bacillaceae</taxon>
        <taxon>Pseudogracilibacillus</taxon>
    </lineage>
</organism>
<feature type="domain" description="Mur ligase C-terminal" evidence="19">
    <location>
        <begin position="314"/>
        <end position="427"/>
    </location>
</feature>
<dbReference type="AlphaFoldDB" id="A0A9D1PMN4"/>
<dbReference type="GO" id="GO:0008360">
    <property type="term" value="P:regulation of cell shape"/>
    <property type="evidence" value="ECO:0007669"/>
    <property type="project" value="UniProtKB-KW"/>
</dbReference>
<evidence type="ECO:0000256" key="1">
    <source>
        <dbReference type="ARBA" id="ARBA00002734"/>
    </source>
</evidence>
<evidence type="ECO:0000256" key="2">
    <source>
        <dbReference type="ARBA" id="ARBA00004496"/>
    </source>
</evidence>
<evidence type="ECO:0000256" key="10">
    <source>
        <dbReference type="ARBA" id="ARBA00022840"/>
    </source>
</evidence>
<dbReference type="GO" id="GO:0005524">
    <property type="term" value="F:ATP binding"/>
    <property type="evidence" value="ECO:0007669"/>
    <property type="project" value="UniProtKB-UniRule"/>
</dbReference>
<comment type="pathway">
    <text evidence="3 17 18">Cell wall biogenesis; peptidoglycan biosynthesis.</text>
</comment>
<evidence type="ECO:0000313" key="22">
    <source>
        <dbReference type="Proteomes" id="UP000823937"/>
    </source>
</evidence>
<dbReference type="GO" id="GO:0071555">
    <property type="term" value="P:cell wall organization"/>
    <property type="evidence" value="ECO:0007669"/>
    <property type="project" value="UniProtKB-KW"/>
</dbReference>
<evidence type="ECO:0000256" key="11">
    <source>
        <dbReference type="ARBA" id="ARBA00022960"/>
    </source>
</evidence>
<sequence>MSRTLTPFPYEKVLVLGLAKSGTATANLLLKNGIHTIVNDFKTEETDPVVVELRAKGAEVIVGSHPLSVLENIDLIVKNPGIPYENVLIKEAIKRDIPIITEVELAGRLAAPNPIIGVTGSNGKTTTTTLIDAMLTASNKKVKLAGNIGFVASEMAETLDEEEPLLLELSSFQLMGIDTFKPHIAVMLNLFEAHLDYHGDVLSYERAKFNMVKNQTENDYFIYNADDARVVSYINNMKAICIPFSVNKVVENGAYVKDEALYFKQEKIIDIEEIVLVGSHNISNILAAIVASKLSGATNEGIIQTLTTFSGVEHRLQFVGKIQDRLFYNDSKATNKLATEMALQSFQRPTILLAGGLDRGDDYDDLIPFLANVKGVVLFGETKLKLKEMAEKANIEHIAIVENVKEAVPVAFSMSNEKDVILLSPACASWDQYKTFEERGNMFVQAVHTLA</sequence>
<dbReference type="GO" id="GO:0051301">
    <property type="term" value="P:cell division"/>
    <property type="evidence" value="ECO:0007669"/>
    <property type="project" value="UniProtKB-KW"/>
</dbReference>
<dbReference type="SUPFAM" id="SSF53244">
    <property type="entry name" value="MurD-like peptide ligases, peptide-binding domain"/>
    <property type="match status" value="1"/>
</dbReference>
<protein>
    <recommendedName>
        <fullName evidence="6 17">UDP-N-acetylmuramoylalanine--D-glutamate ligase</fullName>
        <ecNumber evidence="5 17">6.3.2.9</ecNumber>
    </recommendedName>
    <alternativeName>
        <fullName evidence="15 17">D-glutamic acid-adding enzyme</fullName>
    </alternativeName>
    <alternativeName>
        <fullName evidence="14 17">UDP-N-acetylmuramoyl-L-alanyl-D-glutamate synthetase</fullName>
    </alternativeName>
</protein>
<keyword evidence="10 17" id="KW-0067">ATP-binding</keyword>
<dbReference type="PANTHER" id="PTHR43692">
    <property type="entry name" value="UDP-N-ACETYLMURAMOYLALANINE--D-GLUTAMATE LIGASE"/>
    <property type="match status" value="1"/>
</dbReference>
<gene>
    <name evidence="17" type="primary">murD</name>
    <name evidence="21" type="ORF">H9895_03700</name>
</gene>
<keyword evidence="11 17" id="KW-0133">Cell shape</keyword>
<evidence type="ECO:0000259" key="20">
    <source>
        <dbReference type="Pfam" id="PF08245"/>
    </source>
</evidence>
<dbReference type="NCBIfam" id="TIGR01087">
    <property type="entry name" value="murD"/>
    <property type="match status" value="1"/>
</dbReference>
<dbReference type="InterPro" id="IPR004101">
    <property type="entry name" value="Mur_ligase_C"/>
</dbReference>
<dbReference type="Pfam" id="PF21799">
    <property type="entry name" value="MurD-like_N"/>
    <property type="match status" value="1"/>
</dbReference>
<keyword evidence="17 18" id="KW-0132">Cell division</keyword>
<feature type="domain" description="Mur ligase central" evidence="20">
    <location>
        <begin position="118"/>
        <end position="291"/>
    </location>
</feature>
<comment type="catalytic activity">
    <reaction evidence="16 17 18">
        <text>UDP-N-acetyl-alpha-D-muramoyl-L-alanine + D-glutamate + ATP = UDP-N-acetyl-alpha-D-muramoyl-L-alanyl-D-glutamate + ADP + phosphate + H(+)</text>
        <dbReference type="Rhea" id="RHEA:16429"/>
        <dbReference type="ChEBI" id="CHEBI:15378"/>
        <dbReference type="ChEBI" id="CHEBI:29986"/>
        <dbReference type="ChEBI" id="CHEBI:30616"/>
        <dbReference type="ChEBI" id="CHEBI:43474"/>
        <dbReference type="ChEBI" id="CHEBI:83898"/>
        <dbReference type="ChEBI" id="CHEBI:83900"/>
        <dbReference type="ChEBI" id="CHEBI:456216"/>
        <dbReference type="EC" id="6.3.2.9"/>
    </reaction>
</comment>
<evidence type="ECO:0000256" key="3">
    <source>
        <dbReference type="ARBA" id="ARBA00004752"/>
    </source>
</evidence>
<evidence type="ECO:0000256" key="7">
    <source>
        <dbReference type="ARBA" id="ARBA00022490"/>
    </source>
</evidence>
<dbReference type="Pfam" id="PF02875">
    <property type="entry name" value="Mur_ligase_C"/>
    <property type="match status" value="1"/>
</dbReference>
<dbReference type="EC" id="6.3.2.9" evidence="5 17"/>
<evidence type="ECO:0000256" key="5">
    <source>
        <dbReference type="ARBA" id="ARBA00012212"/>
    </source>
</evidence>
<evidence type="ECO:0000256" key="12">
    <source>
        <dbReference type="ARBA" id="ARBA00022984"/>
    </source>
</evidence>
<feature type="binding site" evidence="17">
    <location>
        <begin position="120"/>
        <end position="126"/>
    </location>
    <ligand>
        <name>ATP</name>
        <dbReference type="ChEBI" id="CHEBI:30616"/>
    </ligand>
</feature>
<name>A0A9D1PMN4_9BACI</name>
<keyword evidence="7 17" id="KW-0963">Cytoplasm</keyword>
<reference evidence="21" key="2">
    <citation type="submission" date="2021-04" db="EMBL/GenBank/DDBJ databases">
        <authorList>
            <person name="Gilroy R."/>
        </authorList>
    </citation>
    <scope>NUCLEOTIDE SEQUENCE</scope>
    <source>
        <strain evidence="21">CHK169-2315</strain>
    </source>
</reference>
<dbReference type="PANTHER" id="PTHR43692:SF1">
    <property type="entry name" value="UDP-N-ACETYLMURAMOYLALANINE--D-GLUTAMATE LIGASE"/>
    <property type="match status" value="1"/>
</dbReference>
<dbReference type="GO" id="GO:0005737">
    <property type="term" value="C:cytoplasm"/>
    <property type="evidence" value="ECO:0007669"/>
    <property type="project" value="UniProtKB-SubCell"/>
</dbReference>
<evidence type="ECO:0000259" key="19">
    <source>
        <dbReference type="Pfam" id="PF02875"/>
    </source>
</evidence>
<keyword evidence="17 18" id="KW-0131">Cell cycle</keyword>
<dbReference type="GO" id="GO:0008764">
    <property type="term" value="F:UDP-N-acetylmuramoylalanine-D-glutamate ligase activity"/>
    <property type="evidence" value="ECO:0007669"/>
    <property type="project" value="UniProtKB-UniRule"/>
</dbReference>
<evidence type="ECO:0000256" key="17">
    <source>
        <dbReference type="HAMAP-Rule" id="MF_00639"/>
    </source>
</evidence>
<comment type="subcellular location">
    <subcellularLocation>
        <location evidence="2 17 18">Cytoplasm</location>
    </subcellularLocation>
</comment>
<dbReference type="InterPro" id="IPR036565">
    <property type="entry name" value="Mur-like_cat_sf"/>
</dbReference>
<evidence type="ECO:0000256" key="4">
    <source>
        <dbReference type="ARBA" id="ARBA00010416"/>
    </source>
</evidence>
<evidence type="ECO:0000313" key="21">
    <source>
        <dbReference type="EMBL" id="HIV74168.1"/>
    </source>
</evidence>
<comment type="caution">
    <text evidence="21">The sequence shown here is derived from an EMBL/GenBank/DDBJ whole genome shotgun (WGS) entry which is preliminary data.</text>
</comment>
<reference evidence="21" key="1">
    <citation type="journal article" date="2021" name="PeerJ">
        <title>Extensive microbial diversity within the chicken gut microbiome revealed by metagenomics and culture.</title>
        <authorList>
            <person name="Gilroy R."/>
            <person name="Ravi A."/>
            <person name="Getino M."/>
            <person name="Pursley I."/>
            <person name="Horton D.L."/>
            <person name="Alikhan N.F."/>
            <person name="Baker D."/>
            <person name="Gharbi K."/>
            <person name="Hall N."/>
            <person name="Watson M."/>
            <person name="Adriaenssens E.M."/>
            <person name="Foster-Nyarko E."/>
            <person name="Jarju S."/>
            <person name="Secka A."/>
            <person name="Antonio M."/>
            <person name="Oren A."/>
            <person name="Chaudhuri R.R."/>
            <person name="La Ragione R."/>
            <person name="Hildebrand F."/>
            <person name="Pallen M.J."/>
        </authorList>
    </citation>
    <scope>NUCLEOTIDE SEQUENCE</scope>
    <source>
        <strain evidence="21">CHK169-2315</strain>
    </source>
</reference>
<accession>A0A9D1PMN4</accession>
<keyword evidence="13 17" id="KW-0961">Cell wall biogenesis/degradation</keyword>
<evidence type="ECO:0000256" key="16">
    <source>
        <dbReference type="ARBA" id="ARBA00047632"/>
    </source>
</evidence>
<comment type="similarity">
    <text evidence="4 17">Belongs to the MurCDEF family.</text>
</comment>
<evidence type="ECO:0000256" key="15">
    <source>
        <dbReference type="ARBA" id="ARBA00032324"/>
    </source>
</evidence>
<dbReference type="Proteomes" id="UP000823937">
    <property type="component" value="Unassembled WGS sequence"/>
</dbReference>
<comment type="function">
    <text evidence="1 17 18">Cell wall formation. Catalyzes the addition of glutamate to the nucleotide precursor UDP-N-acetylmuramoyl-L-alanine (UMA).</text>
</comment>
<dbReference type="GO" id="GO:0009252">
    <property type="term" value="P:peptidoglycan biosynthetic process"/>
    <property type="evidence" value="ECO:0007669"/>
    <property type="project" value="UniProtKB-UniRule"/>
</dbReference>
<dbReference type="SUPFAM" id="SSF53623">
    <property type="entry name" value="MurD-like peptide ligases, catalytic domain"/>
    <property type="match status" value="1"/>
</dbReference>
<dbReference type="HAMAP" id="MF_00639">
    <property type="entry name" value="MurD"/>
    <property type="match status" value="1"/>
</dbReference>
<dbReference type="Gene3D" id="3.90.190.20">
    <property type="entry name" value="Mur ligase, C-terminal domain"/>
    <property type="match status" value="1"/>
</dbReference>
<dbReference type="InterPro" id="IPR013221">
    <property type="entry name" value="Mur_ligase_cen"/>
</dbReference>
<keyword evidence="12 17" id="KW-0573">Peptidoglycan synthesis</keyword>
<proteinExistence type="inferred from homology"/>
<keyword evidence="9 17" id="KW-0547">Nucleotide-binding</keyword>
<evidence type="ECO:0000256" key="18">
    <source>
        <dbReference type="RuleBase" id="RU003664"/>
    </source>
</evidence>
<evidence type="ECO:0000256" key="8">
    <source>
        <dbReference type="ARBA" id="ARBA00022598"/>
    </source>
</evidence>